<organism evidence="3 4">
    <name type="scientific">Coniophora puteana (strain RWD-64-598)</name>
    <name type="common">Brown rot fungus</name>
    <dbReference type="NCBI Taxonomy" id="741705"/>
    <lineage>
        <taxon>Eukaryota</taxon>
        <taxon>Fungi</taxon>
        <taxon>Dikarya</taxon>
        <taxon>Basidiomycota</taxon>
        <taxon>Agaricomycotina</taxon>
        <taxon>Agaricomycetes</taxon>
        <taxon>Agaricomycetidae</taxon>
        <taxon>Boletales</taxon>
        <taxon>Coniophorineae</taxon>
        <taxon>Coniophoraceae</taxon>
        <taxon>Coniophora</taxon>
    </lineage>
</organism>
<dbReference type="GeneID" id="19208784"/>
<protein>
    <submittedName>
        <fullName evidence="3">Uncharacterized protein</fullName>
    </submittedName>
</protein>
<evidence type="ECO:0000313" key="4">
    <source>
        <dbReference type="Proteomes" id="UP000053558"/>
    </source>
</evidence>
<proteinExistence type="predicted"/>
<dbReference type="Proteomes" id="UP000053558">
    <property type="component" value="Unassembled WGS sequence"/>
</dbReference>
<keyword evidence="2" id="KW-0732">Signal</keyword>
<dbReference type="EMBL" id="JH711574">
    <property type="protein sequence ID" value="EIW85310.1"/>
    <property type="molecule type" value="Genomic_DNA"/>
</dbReference>
<gene>
    <name evidence="3" type="ORF">CONPUDRAFT_70149</name>
</gene>
<dbReference type="AlphaFoldDB" id="A0A5M3N1N7"/>
<keyword evidence="4" id="KW-1185">Reference proteome</keyword>
<feature type="signal peptide" evidence="2">
    <location>
        <begin position="1"/>
        <end position="24"/>
    </location>
</feature>
<comment type="caution">
    <text evidence="3">The sequence shown here is derived from an EMBL/GenBank/DDBJ whole genome shotgun (WGS) entry which is preliminary data.</text>
</comment>
<feature type="chain" id="PRO_5024317783" evidence="2">
    <location>
        <begin position="25"/>
        <end position="136"/>
    </location>
</feature>
<evidence type="ECO:0000313" key="3">
    <source>
        <dbReference type="EMBL" id="EIW85310.1"/>
    </source>
</evidence>
<reference evidence="4" key="1">
    <citation type="journal article" date="2012" name="Science">
        <title>The Paleozoic origin of enzymatic lignin decomposition reconstructed from 31 fungal genomes.</title>
        <authorList>
            <person name="Floudas D."/>
            <person name="Binder M."/>
            <person name="Riley R."/>
            <person name="Barry K."/>
            <person name="Blanchette R.A."/>
            <person name="Henrissat B."/>
            <person name="Martinez A.T."/>
            <person name="Otillar R."/>
            <person name="Spatafora J.W."/>
            <person name="Yadav J.S."/>
            <person name="Aerts A."/>
            <person name="Benoit I."/>
            <person name="Boyd A."/>
            <person name="Carlson A."/>
            <person name="Copeland A."/>
            <person name="Coutinho P.M."/>
            <person name="de Vries R.P."/>
            <person name="Ferreira P."/>
            <person name="Findley K."/>
            <person name="Foster B."/>
            <person name="Gaskell J."/>
            <person name="Glotzer D."/>
            <person name="Gorecki P."/>
            <person name="Heitman J."/>
            <person name="Hesse C."/>
            <person name="Hori C."/>
            <person name="Igarashi K."/>
            <person name="Jurgens J.A."/>
            <person name="Kallen N."/>
            <person name="Kersten P."/>
            <person name="Kohler A."/>
            <person name="Kuees U."/>
            <person name="Kumar T.K.A."/>
            <person name="Kuo A."/>
            <person name="LaButti K."/>
            <person name="Larrondo L.F."/>
            <person name="Lindquist E."/>
            <person name="Ling A."/>
            <person name="Lombard V."/>
            <person name="Lucas S."/>
            <person name="Lundell T."/>
            <person name="Martin R."/>
            <person name="McLaughlin D.J."/>
            <person name="Morgenstern I."/>
            <person name="Morin E."/>
            <person name="Murat C."/>
            <person name="Nagy L.G."/>
            <person name="Nolan M."/>
            <person name="Ohm R.A."/>
            <person name="Patyshakuliyeva A."/>
            <person name="Rokas A."/>
            <person name="Ruiz-Duenas F.J."/>
            <person name="Sabat G."/>
            <person name="Salamov A."/>
            <person name="Samejima M."/>
            <person name="Schmutz J."/>
            <person name="Slot J.C."/>
            <person name="St John F."/>
            <person name="Stenlid J."/>
            <person name="Sun H."/>
            <person name="Sun S."/>
            <person name="Syed K."/>
            <person name="Tsang A."/>
            <person name="Wiebenga A."/>
            <person name="Young D."/>
            <person name="Pisabarro A."/>
            <person name="Eastwood D.C."/>
            <person name="Martin F."/>
            <person name="Cullen D."/>
            <person name="Grigoriev I.V."/>
            <person name="Hibbett D.S."/>
        </authorList>
    </citation>
    <scope>NUCLEOTIDE SEQUENCE [LARGE SCALE GENOMIC DNA]</scope>
    <source>
        <strain evidence="4">RWD-64-598 SS2</strain>
    </source>
</reference>
<feature type="region of interest" description="Disordered" evidence="1">
    <location>
        <begin position="104"/>
        <end position="136"/>
    </location>
</feature>
<dbReference type="RefSeq" id="XP_007764177.1">
    <property type="nucleotide sequence ID" value="XM_007765987.1"/>
</dbReference>
<evidence type="ECO:0000256" key="2">
    <source>
        <dbReference type="SAM" id="SignalP"/>
    </source>
</evidence>
<dbReference type="KEGG" id="cput:CONPUDRAFT_70149"/>
<name>A0A5M3N1N7_CONPW</name>
<accession>A0A5M3N1N7</accession>
<sequence length="136" mass="15119">MCWEWLFVNARVDIALMALPPGLSLPSACIPSTLGVVADKGYNMPDLVDLPANEALKTMLQLCWEMASLWSGITAIQIYLPAHTTKEYLPNEVLVSPTFPMLEKEDSQDDAGAGMDADSRLQQNYKKCNRDEDNKI</sequence>
<evidence type="ECO:0000256" key="1">
    <source>
        <dbReference type="SAM" id="MobiDB-lite"/>
    </source>
</evidence>